<dbReference type="OrthoDB" id="6315383at2"/>
<dbReference type="AlphaFoldDB" id="A0A1N6GVS8"/>
<gene>
    <name evidence="1" type="ORF">SAMN05444409_2085</name>
</gene>
<accession>A0A1N6GVS8</accession>
<sequence length="541" mass="59062">MALDNNNTPMESEVVELSRLKSWFVTGAKPTQSQFHGLLSSYYHKSSQIPMSGISGLSTVLGNKADASQLQYYAKVDASNINTQAWKDALNVGELPANIATIDYVDENGFTQNGNAYKKVDNPDNGKRGTYVLGIDGRAVAIDDFGKNVTNSNNTTNGSYVQTQSEGDTWVWNTNGEPYSITELPNKSDDSLFTDFLGKNSDGQIAKVGFSAFKDTANSWTNAQRLEFVRILNDNASQEAMSIGAIYPSVMPLENYDTTFIITGANLNLSQVSRKVEILDLNYNVLLTVEGDKITVISPTELTFTKNIYELGEGEYKIKVWSGVANTTSEMSLQVLVGLSRKDLSGLSWNILTNSNYSNTLSVGAGVTGIIKQENVSSVPSLSTFISMKSSPAFLAGEDWYVEIQLTDAISTDAGMRGYNSTLKNTFGVMYNSTANNLLPLGLVYYGQSFLYYAGGTVVAYNFTLNNNQFKMTTGYSTTVDSTIVILKQGNVLKITGEGKTSTTIISNNEDYSFVTQLISHSSGVSNKQLSWNIIKAYKLN</sequence>
<name>A0A1N6GVS8_9FLAO</name>
<evidence type="ECO:0000313" key="1">
    <source>
        <dbReference type="EMBL" id="SIO11628.1"/>
    </source>
</evidence>
<dbReference type="Proteomes" id="UP000185207">
    <property type="component" value="Unassembled WGS sequence"/>
</dbReference>
<evidence type="ECO:0000313" key="2">
    <source>
        <dbReference type="Proteomes" id="UP000185207"/>
    </source>
</evidence>
<dbReference type="STRING" id="1416779.SAMN05444409_2085"/>
<organism evidence="1 2">
    <name type="scientific">Epilithonimonas zeae</name>
    <dbReference type="NCBI Taxonomy" id="1416779"/>
    <lineage>
        <taxon>Bacteria</taxon>
        <taxon>Pseudomonadati</taxon>
        <taxon>Bacteroidota</taxon>
        <taxon>Flavobacteriia</taxon>
        <taxon>Flavobacteriales</taxon>
        <taxon>Weeksellaceae</taxon>
        <taxon>Chryseobacterium group</taxon>
        <taxon>Epilithonimonas</taxon>
    </lineage>
</organism>
<reference evidence="2" key="1">
    <citation type="submission" date="2016-11" db="EMBL/GenBank/DDBJ databases">
        <authorList>
            <person name="Varghese N."/>
            <person name="Submissions S."/>
        </authorList>
    </citation>
    <scope>NUCLEOTIDE SEQUENCE [LARGE SCALE GENOMIC DNA]</scope>
    <source>
        <strain evidence="2">DSM 27623</strain>
    </source>
</reference>
<dbReference type="EMBL" id="FSRK01000001">
    <property type="protein sequence ID" value="SIO11628.1"/>
    <property type="molecule type" value="Genomic_DNA"/>
</dbReference>
<keyword evidence="2" id="KW-1185">Reference proteome</keyword>
<dbReference type="RefSeq" id="WP_074235186.1">
    <property type="nucleotide sequence ID" value="NZ_FSRK01000001.1"/>
</dbReference>
<proteinExistence type="predicted"/>
<protein>
    <submittedName>
        <fullName evidence="1">Uncharacterized protein</fullName>
    </submittedName>
</protein>